<organism evidence="1 2">
    <name type="scientific">Granulicella aggregans</name>
    <dbReference type="NCBI Taxonomy" id="474949"/>
    <lineage>
        <taxon>Bacteria</taxon>
        <taxon>Pseudomonadati</taxon>
        <taxon>Acidobacteriota</taxon>
        <taxon>Terriglobia</taxon>
        <taxon>Terriglobales</taxon>
        <taxon>Acidobacteriaceae</taxon>
        <taxon>Granulicella</taxon>
    </lineage>
</organism>
<protein>
    <submittedName>
        <fullName evidence="1">Hemoglobin-like flavoprotein</fullName>
    </submittedName>
</protein>
<accession>A0A7W7ZKJ3</accession>
<dbReference type="EMBL" id="JACHIP010000035">
    <property type="protein sequence ID" value="MBB5061289.1"/>
    <property type="molecule type" value="Genomic_DNA"/>
</dbReference>
<proteinExistence type="predicted"/>
<sequence>MPAGEDEEAKEKERLLAARAFAWDVAYQELAAIMIDRESVMYVVALEHLQP</sequence>
<evidence type="ECO:0000313" key="1">
    <source>
        <dbReference type="EMBL" id="MBB5061289.1"/>
    </source>
</evidence>
<name>A0A7W7ZKJ3_9BACT</name>
<gene>
    <name evidence="1" type="ORF">HDF16_006025</name>
</gene>
<keyword evidence="2" id="KW-1185">Reference proteome</keyword>
<evidence type="ECO:0000313" key="2">
    <source>
        <dbReference type="Proteomes" id="UP000540989"/>
    </source>
</evidence>
<dbReference type="AlphaFoldDB" id="A0A7W7ZKJ3"/>
<dbReference type="Proteomes" id="UP000540989">
    <property type="component" value="Unassembled WGS sequence"/>
</dbReference>
<comment type="caution">
    <text evidence="1">The sequence shown here is derived from an EMBL/GenBank/DDBJ whole genome shotgun (WGS) entry which is preliminary data.</text>
</comment>
<reference evidence="1 2" key="1">
    <citation type="submission" date="2020-08" db="EMBL/GenBank/DDBJ databases">
        <title>Genomic Encyclopedia of Type Strains, Phase IV (KMG-V): Genome sequencing to study the core and pangenomes of soil and plant-associated prokaryotes.</title>
        <authorList>
            <person name="Whitman W."/>
        </authorList>
    </citation>
    <scope>NUCLEOTIDE SEQUENCE [LARGE SCALE GENOMIC DNA]</scope>
    <source>
        <strain evidence="1 2">M8UP14</strain>
    </source>
</reference>